<name>A0A9X3D4L6_9ACTN</name>
<evidence type="ECO:0000313" key="3">
    <source>
        <dbReference type="Proteomes" id="UP001143347"/>
    </source>
</evidence>
<dbReference type="AlphaFoldDB" id="A0A9X3D4L6"/>
<evidence type="ECO:0000313" key="2">
    <source>
        <dbReference type="EMBL" id="MCX2964776.1"/>
    </source>
</evidence>
<dbReference type="EMBL" id="JAPKFM010000010">
    <property type="protein sequence ID" value="MCX2964776.1"/>
    <property type="molecule type" value="Genomic_DNA"/>
</dbReference>
<protein>
    <submittedName>
        <fullName evidence="2">Alkaline shock response membrane anchor protein AmaP</fullName>
    </submittedName>
</protein>
<sequence length="185" mass="19620">MNRRPAVWHRLTVAVIGALLVAVGAGALLWRAEVGPVRDWIDRIDAGWAARTAETAWWPAILGAVAIVAALWGLRLLTATVRPGKVDDLVLDGSNRSGVLTVPPKLVATAVGAQLAANPLLDGAKATATDDRGRKIIRLTVTAQPTRSYDELAGVVGDAVDEIRDALEGAQVHVQAFIHLEPHSK</sequence>
<evidence type="ECO:0000256" key="1">
    <source>
        <dbReference type="SAM" id="Phobius"/>
    </source>
</evidence>
<proteinExistence type="predicted"/>
<keyword evidence="3" id="KW-1185">Reference proteome</keyword>
<dbReference type="RefSeq" id="WP_235722414.1">
    <property type="nucleotide sequence ID" value="NZ_JAPKFM010000010.1"/>
</dbReference>
<gene>
    <name evidence="2" type="ORF">OSB52_11790</name>
</gene>
<organism evidence="2 3">
    <name type="scientific">Gordonia aquimaris</name>
    <dbReference type="NCBI Taxonomy" id="2984863"/>
    <lineage>
        <taxon>Bacteria</taxon>
        <taxon>Bacillati</taxon>
        <taxon>Actinomycetota</taxon>
        <taxon>Actinomycetes</taxon>
        <taxon>Mycobacteriales</taxon>
        <taxon>Gordoniaceae</taxon>
        <taxon>Gordonia</taxon>
    </lineage>
</organism>
<feature type="transmembrane region" description="Helical" evidence="1">
    <location>
        <begin position="55"/>
        <end position="74"/>
    </location>
</feature>
<keyword evidence="1" id="KW-0472">Membrane</keyword>
<accession>A0A9X3D4L6</accession>
<dbReference type="Proteomes" id="UP001143347">
    <property type="component" value="Unassembled WGS sequence"/>
</dbReference>
<keyword evidence="1" id="KW-1133">Transmembrane helix</keyword>
<keyword evidence="1" id="KW-0812">Transmembrane</keyword>
<reference evidence="2" key="1">
    <citation type="submission" date="2022-10" db="EMBL/GenBank/DDBJ databases">
        <title>WGS of marine actinomycetes from Thailand.</title>
        <authorList>
            <person name="Thawai C."/>
        </authorList>
    </citation>
    <scope>NUCLEOTIDE SEQUENCE</scope>
    <source>
        <strain evidence="2">SW21</strain>
    </source>
</reference>
<comment type="caution">
    <text evidence="2">The sequence shown here is derived from an EMBL/GenBank/DDBJ whole genome shotgun (WGS) entry which is preliminary data.</text>
</comment>